<accession>A0A9J6BFF9</accession>
<dbReference type="Proteomes" id="UP001107558">
    <property type="component" value="Chromosome 4"/>
</dbReference>
<name>A0A9J6BFF9_POLVA</name>
<organism evidence="1 2">
    <name type="scientific">Polypedilum vanderplanki</name>
    <name type="common">Sleeping chironomid midge</name>
    <dbReference type="NCBI Taxonomy" id="319348"/>
    <lineage>
        <taxon>Eukaryota</taxon>
        <taxon>Metazoa</taxon>
        <taxon>Ecdysozoa</taxon>
        <taxon>Arthropoda</taxon>
        <taxon>Hexapoda</taxon>
        <taxon>Insecta</taxon>
        <taxon>Pterygota</taxon>
        <taxon>Neoptera</taxon>
        <taxon>Endopterygota</taxon>
        <taxon>Diptera</taxon>
        <taxon>Nematocera</taxon>
        <taxon>Chironomoidea</taxon>
        <taxon>Chironomidae</taxon>
        <taxon>Chironominae</taxon>
        <taxon>Polypedilum</taxon>
        <taxon>Polypedilum</taxon>
    </lineage>
</organism>
<protein>
    <submittedName>
        <fullName evidence="1">Uncharacterized protein</fullName>
    </submittedName>
</protein>
<evidence type="ECO:0000313" key="2">
    <source>
        <dbReference type="Proteomes" id="UP001107558"/>
    </source>
</evidence>
<reference evidence="1" key="1">
    <citation type="submission" date="2021-03" db="EMBL/GenBank/DDBJ databases">
        <title>Chromosome level genome of the anhydrobiotic midge Polypedilum vanderplanki.</title>
        <authorList>
            <person name="Yoshida Y."/>
            <person name="Kikawada T."/>
            <person name="Gusev O."/>
        </authorList>
    </citation>
    <scope>NUCLEOTIDE SEQUENCE</scope>
    <source>
        <strain evidence="1">NIAS01</strain>
        <tissue evidence="1">Whole body or cell culture</tissue>
    </source>
</reference>
<sequence length="141" mass="16411">MVQKGLIEETLQNAAEKLTKNVGEKMLKATDAAKNRMEKEIKEGLERHQFVIDSAKSVKDVVKDKLEERDNLEGNFERPEKKFERLDEEKLKFLNENENNFKNKYFEFNNALGAVFQAIFETKTSMQVVPIVCSNLRKILK</sequence>
<proteinExistence type="predicted"/>
<dbReference type="EMBL" id="JADBJN010000004">
    <property type="protein sequence ID" value="KAG5668238.1"/>
    <property type="molecule type" value="Genomic_DNA"/>
</dbReference>
<gene>
    <name evidence="1" type="ORF">PVAND_016185</name>
</gene>
<comment type="caution">
    <text evidence="1">The sequence shown here is derived from an EMBL/GenBank/DDBJ whole genome shotgun (WGS) entry which is preliminary data.</text>
</comment>
<keyword evidence="2" id="KW-1185">Reference proteome</keyword>
<dbReference type="AlphaFoldDB" id="A0A9J6BFF9"/>
<evidence type="ECO:0000313" key="1">
    <source>
        <dbReference type="EMBL" id="KAG5668238.1"/>
    </source>
</evidence>